<evidence type="ECO:0000256" key="1">
    <source>
        <dbReference type="SAM" id="Phobius"/>
    </source>
</evidence>
<sequence length="42" mass="4516">MKGIIKALLAGWGAKKLSGGKCGCFAVVIFIVLYWLLGYVIN</sequence>
<gene>
    <name evidence="2" type="ORF">LCGC14_0721610</name>
</gene>
<name>A0A0F9QGD6_9ZZZZ</name>
<accession>A0A0F9QGD6</accession>
<evidence type="ECO:0000313" key="2">
    <source>
        <dbReference type="EMBL" id="KKN41594.1"/>
    </source>
</evidence>
<dbReference type="AlphaFoldDB" id="A0A0F9QGD6"/>
<keyword evidence="1" id="KW-1133">Transmembrane helix</keyword>
<proteinExistence type="predicted"/>
<protein>
    <submittedName>
        <fullName evidence="2">Uncharacterized protein</fullName>
    </submittedName>
</protein>
<reference evidence="2" key="1">
    <citation type="journal article" date="2015" name="Nature">
        <title>Complex archaea that bridge the gap between prokaryotes and eukaryotes.</title>
        <authorList>
            <person name="Spang A."/>
            <person name="Saw J.H."/>
            <person name="Jorgensen S.L."/>
            <person name="Zaremba-Niedzwiedzka K."/>
            <person name="Martijn J."/>
            <person name="Lind A.E."/>
            <person name="van Eijk R."/>
            <person name="Schleper C."/>
            <person name="Guy L."/>
            <person name="Ettema T.J."/>
        </authorList>
    </citation>
    <scope>NUCLEOTIDE SEQUENCE</scope>
</reference>
<feature type="transmembrane region" description="Helical" evidence="1">
    <location>
        <begin position="21"/>
        <end position="41"/>
    </location>
</feature>
<keyword evidence="1" id="KW-0812">Transmembrane</keyword>
<keyword evidence="1" id="KW-0472">Membrane</keyword>
<dbReference type="EMBL" id="LAZR01001638">
    <property type="protein sequence ID" value="KKN41594.1"/>
    <property type="molecule type" value="Genomic_DNA"/>
</dbReference>
<organism evidence="2">
    <name type="scientific">marine sediment metagenome</name>
    <dbReference type="NCBI Taxonomy" id="412755"/>
    <lineage>
        <taxon>unclassified sequences</taxon>
        <taxon>metagenomes</taxon>
        <taxon>ecological metagenomes</taxon>
    </lineage>
</organism>
<comment type="caution">
    <text evidence="2">The sequence shown here is derived from an EMBL/GenBank/DDBJ whole genome shotgun (WGS) entry which is preliminary data.</text>
</comment>